<evidence type="ECO:0000256" key="6">
    <source>
        <dbReference type="ARBA" id="ARBA00023136"/>
    </source>
</evidence>
<dbReference type="SUPFAM" id="SSF161098">
    <property type="entry name" value="MetI-like"/>
    <property type="match status" value="1"/>
</dbReference>
<dbReference type="PROSITE" id="PS50928">
    <property type="entry name" value="ABC_TM1"/>
    <property type="match status" value="1"/>
</dbReference>
<dbReference type="CDD" id="cd06261">
    <property type="entry name" value="TM_PBP2"/>
    <property type="match status" value="1"/>
</dbReference>
<dbReference type="Proteomes" id="UP000293519">
    <property type="component" value="Unassembled WGS sequence"/>
</dbReference>
<dbReference type="Pfam" id="PF00528">
    <property type="entry name" value="BPD_transp_1"/>
    <property type="match status" value="1"/>
</dbReference>
<evidence type="ECO:0000256" key="1">
    <source>
        <dbReference type="ARBA" id="ARBA00004651"/>
    </source>
</evidence>
<feature type="compositionally biased region" description="Low complexity" evidence="8">
    <location>
        <begin position="1"/>
        <end position="14"/>
    </location>
</feature>
<evidence type="ECO:0000313" key="11">
    <source>
        <dbReference type="Proteomes" id="UP000293519"/>
    </source>
</evidence>
<dbReference type="EMBL" id="SGWW01000003">
    <property type="protein sequence ID" value="RZS56370.1"/>
    <property type="molecule type" value="Genomic_DNA"/>
</dbReference>
<feature type="transmembrane region" description="Helical" evidence="7">
    <location>
        <begin position="56"/>
        <end position="75"/>
    </location>
</feature>
<name>A0A4V2EWL1_9MICO</name>
<evidence type="ECO:0000256" key="4">
    <source>
        <dbReference type="ARBA" id="ARBA00022692"/>
    </source>
</evidence>
<keyword evidence="6 7" id="KW-0472">Membrane</keyword>
<dbReference type="GO" id="GO:0055085">
    <property type="term" value="P:transmembrane transport"/>
    <property type="evidence" value="ECO:0007669"/>
    <property type="project" value="InterPro"/>
</dbReference>
<gene>
    <name evidence="10" type="ORF">EV141_1829</name>
</gene>
<keyword evidence="2 7" id="KW-0813">Transport</keyword>
<feature type="transmembrane region" description="Helical" evidence="7">
    <location>
        <begin position="242"/>
        <end position="263"/>
    </location>
</feature>
<protein>
    <submittedName>
        <fullName evidence="10">Cellobiose ABC transporter membrane protein</fullName>
    </submittedName>
</protein>
<dbReference type="RefSeq" id="WP_130485624.1">
    <property type="nucleotide sequence ID" value="NZ_SGWW01000003.1"/>
</dbReference>
<proteinExistence type="inferred from homology"/>
<feature type="region of interest" description="Disordered" evidence="8">
    <location>
        <begin position="1"/>
        <end position="36"/>
    </location>
</feature>
<evidence type="ECO:0000256" key="2">
    <source>
        <dbReference type="ARBA" id="ARBA00022448"/>
    </source>
</evidence>
<dbReference type="InterPro" id="IPR035906">
    <property type="entry name" value="MetI-like_sf"/>
</dbReference>
<organism evidence="10 11">
    <name type="scientific">Microcella putealis</name>
    <dbReference type="NCBI Taxonomy" id="337005"/>
    <lineage>
        <taxon>Bacteria</taxon>
        <taxon>Bacillati</taxon>
        <taxon>Actinomycetota</taxon>
        <taxon>Actinomycetes</taxon>
        <taxon>Micrococcales</taxon>
        <taxon>Microbacteriaceae</taxon>
        <taxon>Microcella</taxon>
    </lineage>
</organism>
<evidence type="ECO:0000259" key="9">
    <source>
        <dbReference type="PROSITE" id="PS50928"/>
    </source>
</evidence>
<evidence type="ECO:0000256" key="7">
    <source>
        <dbReference type="RuleBase" id="RU363032"/>
    </source>
</evidence>
<feature type="transmembrane region" description="Helical" evidence="7">
    <location>
        <begin position="283"/>
        <end position="308"/>
    </location>
</feature>
<evidence type="ECO:0000256" key="8">
    <source>
        <dbReference type="SAM" id="MobiDB-lite"/>
    </source>
</evidence>
<sequence>MSAPVLPVAPAPEAANDRPADNHRSDARPPHSLGERFRASQARRRRASVAVQRPGWFSYTFLIGVLLASIFPLYWSFLIGSGDASTITQRSISPIPGGNFFANAASVLNDPTVNFWKAIGNSIIVSTVVAASVVWFSTLAGFAFAKLRFRGKNGLLVFVIATMAVPTQLGVVPLFIAMSQLQLAGTLGAVILPAIVSAFGVFWMTQYLSQALPYELIEAARVDGASMIRTFWSVALPAARPAAAMLGLFIFIATWTNFFWPFIVLDRQDPTLPVALSLLQSNYFVDYSIVMAGVLLSTIPLLILFAVAGRHLVSGIMQGAVKG</sequence>
<dbReference type="PANTHER" id="PTHR43744">
    <property type="entry name" value="ABC TRANSPORTER PERMEASE PROTEIN MG189-RELATED-RELATED"/>
    <property type="match status" value="1"/>
</dbReference>
<comment type="similarity">
    <text evidence="7">Belongs to the binding-protein-dependent transport system permease family.</text>
</comment>
<feature type="domain" description="ABC transmembrane type-1" evidence="9">
    <location>
        <begin position="119"/>
        <end position="308"/>
    </location>
</feature>
<keyword evidence="4 7" id="KW-0812">Transmembrane</keyword>
<comment type="subcellular location">
    <subcellularLocation>
        <location evidence="1 7">Cell membrane</location>
        <topology evidence="1 7">Multi-pass membrane protein</topology>
    </subcellularLocation>
</comment>
<dbReference type="GO" id="GO:0005886">
    <property type="term" value="C:plasma membrane"/>
    <property type="evidence" value="ECO:0007669"/>
    <property type="project" value="UniProtKB-SubCell"/>
</dbReference>
<reference evidence="10 11" key="1">
    <citation type="journal article" date="2015" name="Stand. Genomic Sci.">
        <title>Genomic Encyclopedia of Bacterial and Archaeal Type Strains, Phase III: the genomes of soil and plant-associated and newly described type strains.</title>
        <authorList>
            <person name="Whitman W.B."/>
            <person name="Woyke T."/>
            <person name="Klenk H.P."/>
            <person name="Zhou Y."/>
            <person name="Lilburn T.G."/>
            <person name="Beck B.J."/>
            <person name="De Vos P."/>
            <person name="Vandamme P."/>
            <person name="Eisen J.A."/>
            <person name="Garrity G."/>
            <person name="Hugenholtz P."/>
            <person name="Kyrpides N.C."/>
        </authorList>
    </citation>
    <scope>NUCLEOTIDE SEQUENCE [LARGE SCALE GENOMIC DNA]</scope>
    <source>
        <strain evidence="10 11">CV2</strain>
    </source>
</reference>
<dbReference type="PANTHER" id="PTHR43744:SF12">
    <property type="entry name" value="ABC TRANSPORTER PERMEASE PROTEIN MG189-RELATED"/>
    <property type="match status" value="1"/>
</dbReference>
<evidence type="ECO:0000256" key="3">
    <source>
        <dbReference type="ARBA" id="ARBA00022475"/>
    </source>
</evidence>
<feature type="compositionally biased region" description="Basic and acidic residues" evidence="8">
    <location>
        <begin position="15"/>
        <end position="36"/>
    </location>
</feature>
<accession>A0A4V2EWL1</accession>
<feature type="transmembrane region" description="Helical" evidence="7">
    <location>
        <begin position="155"/>
        <end position="177"/>
    </location>
</feature>
<dbReference type="InterPro" id="IPR000515">
    <property type="entry name" value="MetI-like"/>
</dbReference>
<feature type="transmembrane region" description="Helical" evidence="7">
    <location>
        <begin position="183"/>
        <end position="204"/>
    </location>
</feature>
<dbReference type="OrthoDB" id="2063054at2"/>
<comment type="caution">
    <text evidence="10">The sequence shown here is derived from an EMBL/GenBank/DDBJ whole genome shotgun (WGS) entry which is preliminary data.</text>
</comment>
<evidence type="ECO:0000313" key="10">
    <source>
        <dbReference type="EMBL" id="RZS56370.1"/>
    </source>
</evidence>
<feature type="transmembrane region" description="Helical" evidence="7">
    <location>
        <begin position="118"/>
        <end position="143"/>
    </location>
</feature>
<dbReference type="Gene3D" id="1.10.3720.10">
    <property type="entry name" value="MetI-like"/>
    <property type="match status" value="1"/>
</dbReference>
<keyword evidence="3" id="KW-1003">Cell membrane</keyword>
<keyword evidence="11" id="KW-1185">Reference proteome</keyword>
<evidence type="ECO:0000256" key="5">
    <source>
        <dbReference type="ARBA" id="ARBA00022989"/>
    </source>
</evidence>
<dbReference type="AlphaFoldDB" id="A0A4V2EWL1"/>
<keyword evidence="5 7" id="KW-1133">Transmembrane helix</keyword>